<dbReference type="EMBL" id="CAWYQH010000103">
    <property type="protein sequence ID" value="CAK8686904.1"/>
    <property type="molecule type" value="Genomic_DNA"/>
</dbReference>
<name>A0ABP0G502_CLALP</name>
<sequence>MEDKGGEILRLRNLSQTRWTTRGSAAEEDLGVLKNLHQCLINAANAEGLSTEIKKTLSPLSSLLDLDALTKECLKLPVHVKIYNKEGSFPIRRVTQVSTIYNGMARESSKKCLLEIHR</sequence>
<protein>
    <submittedName>
        <fullName evidence="1">Uncharacterized protein</fullName>
    </submittedName>
</protein>
<evidence type="ECO:0000313" key="2">
    <source>
        <dbReference type="Proteomes" id="UP001642483"/>
    </source>
</evidence>
<accession>A0ABP0G502</accession>
<dbReference type="Proteomes" id="UP001642483">
    <property type="component" value="Unassembled WGS sequence"/>
</dbReference>
<keyword evidence="2" id="KW-1185">Reference proteome</keyword>
<comment type="caution">
    <text evidence="1">The sequence shown here is derived from an EMBL/GenBank/DDBJ whole genome shotgun (WGS) entry which is preliminary data.</text>
</comment>
<evidence type="ECO:0000313" key="1">
    <source>
        <dbReference type="EMBL" id="CAK8686904.1"/>
    </source>
</evidence>
<organism evidence="1 2">
    <name type="scientific">Clavelina lepadiformis</name>
    <name type="common">Light-bulb sea squirt</name>
    <name type="synonym">Ascidia lepadiformis</name>
    <dbReference type="NCBI Taxonomy" id="159417"/>
    <lineage>
        <taxon>Eukaryota</taxon>
        <taxon>Metazoa</taxon>
        <taxon>Chordata</taxon>
        <taxon>Tunicata</taxon>
        <taxon>Ascidiacea</taxon>
        <taxon>Aplousobranchia</taxon>
        <taxon>Clavelinidae</taxon>
        <taxon>Clavelina</taxon>
    </lineage>
</organism>
<reference evidence="1 2" key="1">
    <citation type="submission" date="2024-02" db="EMBL/GenBank/DDBJ databases">
        <authorList>
            <person name="Daric V."/>
            <person name="Darras S."/>
        </authorList>
    </citation>
    <scope>NUCLEOTIDE SEQUENCE [LARGE SCALE GENOMIC DNA]</scope>
</reference>
<proteinExistence type="predicted"/>
<gene>
    <name evidence="1" type="ORF">CVLEPA_LOCUS18940</name>
</gene>